<sequence>MGTRRWLNSSLPRPVHTDWNQTSLSQLWDRQRACEEKQISRVPCSRPLFLQVHLSVLSRALPTSLLSRTNFLILPAHCGCCMQPASPHLVAPSRSSTVSAPATVPFIFRILAKREAVPSAGPSSPPVKQPPQATSDGIFSLARSFWEKGLKRSVFKTTDDTREIQLMVHCSSSFHKHQIRDIQRHHRIYISRSNRLDTPSILTPEQILHLQLRTPSCLLHPLVKPGFTAGSSSISTTGFTVDNDLIHNESGDNSQTQDGRRFPLTTLFSWCMTPQPTVPIKH</sequence>
<dbReference type="AlphaFoldDB" id="A0A3M2RNP5"/>
<dbReference type="Proteomes" id="UP000277212">
    <property type="component" value="Unassembled WGS sequence"/>
</dbReference>
<keyword evidence="2" id="KW-1185">Reference proteome</keyword>
<comment type="caution">
    <text evidence="1">The sequence shown here is derived from an EMBL/GenBank/DDBJ whole genome shotgun (WGS) entry which is preliminary data.</text>
</comment>
<protein>
    <submittedName>
        <fullName evidence="1">Uncharacterized protein</fullName>
    </submittedName>
</protein>
<evidence type="ECO:0000313" key="1">
    <source>
        <dbReference type="EMBL" id="RMJ06930.1"/>
    </source>
</evidence>
<organism evidence="1 2">
    <name type="scientific">Fusarium kuroshium</name>
    <dbReference type="NCBI Taxonomy" id="2010991"/>
    <lineage>
        <taxon>Eukaryota</taxon>
        <taxon>Fungi</taxon>
        <taxon>Dikarya</taxon>
        <taxon>Ascomycota</taxon>
        <taxon>Pezizomycotina</taxon>
        <taxon>Sordariomycetes</taxon>
        <taxon>Hypocreomycetidae</taxon>
        <taxon>Hypocreales</taxon>
        <taxon>Nectriaceae</taxon>
        <taxon>Fusarium</taxon>
        <taxon>Fusarium solani species complex</taxon>
    </lineage>
</organism>
<reference evidence="1 2" key="1">
    <citation type="submission" date="2017-06" db="EMBL/GenBank/DDBJ databases">
        <title>Comparative genomic analysis of Ambrosia Fusariam Clade fungi.</title>
        <authorList>
            <person name="Stajich J.E."/>
            <person name="Carrillo J."/>
            <person name="Kijimoto T."/>
            <person name="Eskalen A."/>
            <person name="O'Donnell K."/>
            <person name="Kasson M."/>
        </authorList>
    </citation>
    <scope>NUCLEOTIDE SEQUENCE [LARGE SCALE GENOMIC DNA]</scope>
    <source>
        <strain evidence="1">UCR3666</strain>
    </source>
</reference>
<proteinExistence type="predicted"/>
<name>A0A3M2RNP5_9HYPO</name>
<gene>
    <name evidence="1" type="ORF">CDV36_013483</name>
</gene>
<accession>A0A3M2RNP5</accession>
<evidence type="ECO:0000313" key="2">
    <source>
        <dbReference type="Proteomes" id="UP000277212"/>
    </source>
</evidence>
<dbReference type="EMBL" id="NKUJ01000377">
    <property type="protein sequence ID" value="RMJ06930.1"/>
    <property type="molecule type" value="Genomic_DNA"/>
</dbReference>